<name>A0A560FSY8_9PROT</name>
<dbReference type="Proteomes" id="UP000319859">
    <property type="component" value="Unassembled WGS sequence"/>
</dbReference>
<keyword evidence="1" id="KW-0812">Transmembrane</keyword>
<accession>A0A560FSY8</accession>
<feature type="transmembrane region" description="Helical" evidence="1">
    <location>
        <begin position="198"/>
        <end position="219"/>
    </location>
</feature>
<keyword evidence="1" id="KW-1133">Transmembrane helix</keyword>
<dbReference type="EMBL" id="VITN01000001">
    <property type="protein sequence ID" value="TWB24630.1"/>
    <property type="molecule type" value="Genomic_DNA"/>
</dbReference>
<feature type="transmembrane region" description="Helical" evidence="1">
    <location>
        <begin position="47"/>
        <end position="67"/>
    </location>
</feature>
<evidence type="ECO:0000313" key="2">
    <source>
        <dbReference type="EMBL" id="TWB24630.1"/>
    </source>
</evidence>
<evidence type="ECO:0000313" key="3">
    <source>
        <dbReference type="Proteomes" id="UP000319859"/>
    </source>
</evidence>
<dbReference type="RefSeq" id="WP_145748219.1">
    <property type="nucleotide sequence ID" value="NZ_VITN01000001.1"/>
</dbReference>
<keyword evidence="1" id="KW-0472">Membrane</keyword>
<dbReference type="AlphaFoldDB" id="A0A560FSY8"/>
<comment type="caution">
    <text evidence="2">The sequence shown here is derived from an EMBL/GenBank/DDBJ whole genome shotgun (WGS) entry which is preliminary data.</text>
</comment>
<feature type="transmembrane region" description="Helical" evidence="1">
    <location>
        <begin position="103"/>
        <end position="124"/>
    </location>
</feature>
<sequence length="274" mass="29459">MSDAHWGLDVLLVLLFTPLVLLLTYLPATVAFTGFGAKWSKAPLDRIILAGASYGLAGYVAFGAYFLSSGFGHAFMLAAALALIVAAWRDGWWRMGGWRQDPLAGVMALMAAFTIALAATGLAYGGFTNVLAAAAIRFTHHLPIDNELPRLFGDGLYGGHVPRPLVGDWLSSDRPPLQTGLELEVAPLAAKTGWRHDLIYQLASMGAQALFLVGLAAYLSAWRLKAEPSPSPWSRAPFPPSPSFMAFRMAQAGRRGLHPYDRGIAAVPPLPRHP</sequence>
<gene>
    <name evidence="2" type="ORF">FBZ89_101256</name>
</gene>
<feature type="transmembrane region" description="Helical" evidence="1">
    <location>
        <begin position="73"/>
        <end position="91"/>
    </location>
</feature>
<dbReference type="OrthoDB" id="8482297at2"/>
<feature type="transmembrane region" description="Helical" evidence="1">
    <location>
        <begin position="12"/>
        <end position="35"/>
    </location>
</feature>
<proteinExistence type="predicted"/>
<organism evidence="2 3">
    <name type="scientific">Nitrospirillum amazonense</name>
    <dbReference type="NCBI Taxonomy" id="28077"/>
    <lineage>
        <taxon>Bacteria</taxon>
        <taxon>Pseudomonadati</taxon>
        <taxon>Pseudomonadota</taxon>
        <taxon>Alphaproteobacteria</taxon>
        <taxon>Rhodospirillales</taxon>
        <taxon>Azospirillaceae</taxon>
        <taxon>Nitrospirillum</taxon>
    </lineage>
</organism>
<evidence type="ECO:0000256" key="1">
    <source>
        <dbReference type="SAM" id="Phobius"/>
    </source>
</evidence>
<reference evidence="2 3" key="1">
    <citation type="submission" date="2019-06" db="EMBL/GenBank/DDBJ databases">
        <title>Genomic Encyclopedia of Type Strains, Phase IV (KMG-V): Genome sequencing to study the core and pangenomes of soil and plant-associated prokaryotes.</title>
        <authorList>
            <person name="Whitman W."/>
        </authorList>
    </citation>
    <scope>NUCLEOTIDE SEQUENCE [LARGE SCALE GENOMIC DNA]</scope>
    <source>
        <strain evidence="2 3">BR 11880</strain>
    </source>
</reference>
<protein>
    <submittedName>
        <fullName evidence="2">Uncharacterized protein</fullName>
    </submittedName>
</protein>